<proteinExistence type="predicted"/>
<dbReference type="InterPro" id="IPR032466">
    <property type="entry name" value="Metal_Hydrolase"/>
</dbReference>
<dbReference type="Pfam" id="PF01979">
    <property type="entry name" value="Amidohydro_1"/>
    <property type="match status" value="1"/>
</dbReference>
<dbReference type="Gene3D" id="3.20.20.140">
    <property type="entry name" value="Metal-dependent hydrolases"/>
    <property type="match status" value="1"/>
</dbReference>
<dbReference type="RefSeq" id="XP_066657937.1">
    <property type="nucleotide sequence ID" value="XM_066794899.1"/>
</dbReference>
<sequence length="435" mass="46924">MASQFTIHTSLLFDPKKKAFVSNISITVNPITGLITAVDTRPSSALPNPLPPSDIDLTSKIVLPGLVDAHTHIFLQSYDEKPSLEQKRDASAAERIIRATNHLRTALLAGYTTYRDLGSESMGEADANVRDAVARGLTPGPRLFVATRVLASTGAYEPRTENGTGSCGGSGGCSLPAGSDTVDGVVEARKAVRRRIAAGADIIKFYADYRRRVMRFPPKQLHPYEGSVLCPPETPNPDVMVFAQEEMDMIVREARLARCPVAAHCGTIEAGLAAVAAGVTTIEHSYFADDELFRGMAAKGIVFVPTLAVCERLHGPRFPQILAQTKRAYDLGVRFAAGGDTGTFPHGENAREVELMIDAGMPVEDALESCTVGGWEACGGDWSGFRFGWFEPGVRADIIALDADPREDKQALRKVSFVMKDAKVWKKYGLAVGMV</sequence>
<dbReference type="InterPro" id="IPR011059">
    <property type="entry name" value="Metal-dep_hydrolase_composite"/>
</dbReference>
<dbReference type="EMBL" id="JBBPEH010000003">
    <property type="protein sequence ID" value="KAK7541006.1"/>
    <property type="molecule type" value="Genomic_DNA"/>
</dbReference>
<dbReference type="GeneID" id="92027805"/>
<evidence type="ECO:0000313" key="2">
    <source>
        <dbReference type="EMBL" id="KAK7541006.1"/>
    </source>
</evidence>
<organism evidence="2 3">
    <name type="scientific">Phyllosticta citribraziliensis</name>
    <dbReference type="NCBI Taxonomy" id="989973"/>
    <lineage>
        <taxon>Eukaryota</taxon>
        <taxon>Fungi</taxon>
        <taxon>Dikarya</taxon>
        <taxon>Ascomycota</taxon>
        <taxon>Pezizomycotina</taxon>
        <taxon>Dothideomycetes</taxon>
        <taxon>Dothideomycetes incertae sedis</taxon>
        <taxon>Botryosphaeriales</taxon>
        <taxon>Phyllostictaceae</taxon>
        <taxon>Phyllosticta</taxon>
    </lineage>
</organism>
<keyword evidence="3" id="KW-1185">Reference proteome</keyword>
<dbReference type="Proteomes" id="UP001360953">
    <property type="component" value="Unassembled WGS sequence"/>
</dbReference>
<dbReference type="SUPFAM" id="SSF51556">
    <property type="entry name" value="Metallo-dependent hydrolases"/>
    <property type="match status" value="1"/>
</dbReference>
<dbReference type="PANTHER" id="PTHR43135">
    <property type="entry name" value="ALPHA-D-RIBOSE 1-METHYLPHOSPHONATE 5-TRIPHOSPHATE DIPHOSPHATASE"/>
    <property type="match status" value="1"/>
</dbReference>
<protein>
    <recommendedName>
        <fullName evidence="1">Amidohydrolase-related domain-containing protein</fullName>
    </recommendedName>
</protein>
<dbReference type="SUPFAM" id="SSF51338">
    <property type="entry name" value="Composite domain of metallo-dependent hydrolases"/>
    <property type="match status" value="1"/>
</dbReference>
<dbReference type="InterPro" id="IPR051781">
    <property type="entry name" value="Metallo-dep_Hydrolase"/>
</dbReference>
<dbReference type="PANTHER" id="PTHR43135:SF3">
    <property type="entry name" value="ALPHA-D-RIBOSE 1-METHYLPHOSPHONATE 5-TRIPHOSPHATE DIPHOSPHATASE"/>
    <property type="match status" value="1"/>
</dbReference>
<dbReference type="InterPro" id="IPR006680">
    <property type="entry name" value="Amidohydro-rel"/>
</dbReference>
<evidence type="ECO:0000259" key="1">
    <source>
        <dbReference type="Pfam" id="PF01979"/>
    </source>
</evidence>
<reference evidence="2 3" key="1">
    <citation type="submission" date="2024-04" db="EMBL/GenBank/DDBJ databases">
        <title>Phyllosticta paracitricarpa is synonymous to the EU quarantine fungus P. citricarpa based on phylogenomic analyses.</title>
        <authorList>
            <consortium name="Lawrence Berkeley National Laboratory"/>
            <person name="Van ingen-buijs V.A."/>
            <person name="Van westerhoven A.C."/>
            <person name="Haridas S."/>
            <person name="Skiadas P."/>
            <person name="Martin F."/>
            <person name="Groenewald J.Z."/>
            <person name="Crous P.W."/>
            <person name="Seidl M.F."/>
        </authorList>
    </citation>
    <scope>NUCLEOTIDE SEQUENCE [LARGE SCALE GENOMIC DNA]</scope>
    <source>
        <strain evidence="2 3">CPC 17464</strain>
    </source>
</reference>
<comment type="caution">
    <text evidence="2">The sequence shown here is derived from an EMBL/GenBank/DDBJ whole genome shotgun (WGS) entry which is preliminary data.</text>
</comment>
<evidence type="ECO:0000313" key="3">
    <source>
        <dbReference type="Proteomes" id="UP001360953"/>
    </source>
</evidence>
<feature type="domain" description="Amidohydrolase-related" evidence="1">
    <location>
        <begin position="61"/>
        <end position="423"/>
    </location>
</feature>
<dbReference type="InterPro" id="IPR057744">
    <property type="entry name" value="OTAase-like"/>
</dbReference>
<dbReference type="CDD" id="cd01299">
    <property type="entry name" value="Met_dep_hydrolase_A"/>
    <property type="match status" value="1"/>
</dbReference>
<name>A0ABR1M4G3_9PEZI</name>
<gene>
    <name evidence="2" type="ORF">J3D65DRAFT_262908</name>
</gene>
<accession>A0ABR1M4G3</accession>
<dbReference type="Gene3D" id="2.30.40.10">
    <property type="entry name" value="Urease, subunit C, domain 1"/>
    <property type="match status" value="1"/>
</dbReference>